<dbReference type="EMBL" id="JACBZA010000001">
    <property type="protein sequence ID" value="NYH87222.1"/>
    <property type="molecule type" value="Genomic_DNA"/>
</dbReference>
<feature type="region of interest" description="Disordered" evidence="1">
    <location>
        <begin position="98"/>
        <end position="129"/>
    </location>
</feature>
<evidence type="ECO:0000256" key="2">
    <source>
        <dbReference type="SAM" id="Phobius"/>
    </source>
</evidence>
<keyword evidence="2" id="KW-0812">Transmembrane</keyword>
<dbReference type="RefSeq" id="WP_139239088.1">
    <property type="nucleotide sequence ID" value="NZ_JACBZA010000001.1"/>
</dbReference>
<organism evidence="3 4">
    <name type="scientific">Actinopolymorpha cephalotaxi</name>
    <dbReference type="NCBI Taxonomy" id="504797"/>
    <lineage>
        <taxon>Bacteria</taxon>
        <taxon>Bacillati</taxon>
        <taxon>Actinomycetota</taxon>
        <taxon>Actinomycetes</taxon>
        <taxon>Propionibacteriales</taxon>
        <taxon>Actinopolymorphaceae</taxon>
        <taxon>Actinopolymorpha</taxon>
    </lineage>
</organism>
<dbReference type="InterPro" id="IPR015943">
    <property type="entry name" value="WD40/YVTN_repeat-like_dom_sf"/>
</dbReference>
<evidence type="ECO:0008006" key="5">
    <source>
        <dbReference type="Google" id="ProtNLM"/>
    </source>
</evidence>
<dbReference type="SUPFAM" id="SSF50939">
    <property type="entry name" value="Sialidases"/>
    <property type="match status" value="1"/>
</dbReference>
<proteinExistence type="predicted"/>
<evidence type="ECO:0000313" key="3">
    <source>
        <dbReference type="EMBL" id="NYH87222.1"/>
    </source>
</evidence>
<dbReference type="InterPro" id="IPR036278">
    <property type="entry name" value="Sialidase_sf"/>
</dbReference>
<comment type="caution">
    <text evidence="3">The sequence shown here is derived from an EMBL/GenBank/DDBJ whole genome shotgun (WGS) entry which is preliminary data.</text>
</comment>
<evidence type="ECO:0000313" key="4">
    <source>
        <dbReference type="Proteomes" id="UP000533017"/>
    </source>
</evidence>
<reference evidence="3 4" key="1">
    <citation type="submission" date="2020-07" db="EMBL/GenBank/DDBJ databases">
        <title>Sequencing the genomes of 1000 actinobacteria strains.</title>
        <authorList>
            <person name="Klenk H.-P."/>
        </authorList>
    </citation>
    <scope>NUCLEOTIDE SEQUENCE [LARGE SCALE GENOMIC DNA]</scope>
    <source>
        <strain evidence="3 4">DSM 45117</strain>
    </source>
</reference>
<keyword evidence="2" id="KW-0472">Membrane</keyword>
<accession>A0ABX2SG37</accession>
<sequence length="382" mass="39675">MTRATVAELPFVEVGSRTPGRTGWTAYADADEGDRRTAVRVAGEPVVPAQVSGFRNAGMHQHMGLKGVVAVAGLAGLVVADALLVVMAVRHSAGETAFGTATGNLSSSRGGSSPRTSPTREPDGSRSLVDIGAGGAVARATTGICGRGGATLQLSTDRGRTFDVAEVRSAEVIVRVITKDDRTTSLIGADADCRKLATYVSEDAGGTWTRLAGTRGNWYLDPRPAPRLHVPTGKVVVPCGKGVDVAGFSTLSARRAFVLCGGGEVRTTVDGGAHWSSRGNVKAAADLDFVNERTGLAARTGVPGCDGIEVVRTTDSGWHWKRTACVSGDAARSGARPDLSADGDRAYLARGEAVWVTADAGRHWTRTSWGRQSPQGQSQDAP</sequence>
<name>A0ABX2SG37_9ACTN</name>
<dbReference type="Proteomes" id="UP000533017">
    <property type="component" value="Unassembled WGS sequence"/>
</dbReference>
<gene>
    <name evidence="3" type="ORF">FHR37_006073</name>
</gene>
<keyword evidence="2" id="KW-1133">Transmembrane helix</keyword>
<feature type="transmembrane region" description="Helical" evidence="2">
    <location>
        <begin position="68"/>
        <end position="89"/>
    </location>
</feature>
<keyword evidence="4" id="KW-1185">Reference proteome</keyword>
<evidence type="ECO:0000256" key="1">
    <source>
        <dbReference type="SAM" id="MobiDB-lite"/>
    </source>
</evidence>
<feature type="compositionally biased region" description="Low complexity" evidence="1">
    <location>
        <begin position="106"/>
        <end position="117"/>
    </location>
</feature>
<dbReference type="Gene3D" id="2.130.10.10">
    <property type="entry name" value="YVTN repeat-like/Quinoprotein amine dehydrogenase"/>
    <property type="match status" value="1"/>
</dbReference>
<protein>
    <recommendedName>
        <fullName evidence="5">Exo-alpha-sialidase</fullName>
    </recommendedName>
</protein>